<dbReference type="PANTHER" id="PTHR11727">
    <property type="entry name" value="DIMETHYLADENOSINE TRANSFERASE"/>
    <property type="match status" value="1"/>
</dbReference>
<evidence type="ECO:0000256" key="4">
    <source>
        <dbReference type="ARBA" id="ARBA00022679"/>
    </source>
</evidence>
<feature type="binding site" evidence="7 8">
    <location>
        <position position="13"/>
    </location>
    <ligand>
        <name>S-adenosyl-L-methionine</name>
        <dbReference type="ChEBI" id="CHEBI:59789"/>
    </ligand>
</feature>
<dbReference type="KEGG" id="kde:CDSE_0326"/>
<comment type="subcellular location">
    <subcellularLocation>
        <location evidence="7">Cytoplasm</location>
    </subcellularLocation>
</comment>
<comment type="catalytic activity">
    <reaction evidence="7">
        <text>adenosine(1518)/adenosine(1519) in 16S rRNA + 4 S-adenosyl-L-methionine = N(6)-dimethyladenosine(1518)/N(6)-dimethyladenosine(1519) in 16S rRNA + 4 S-adenosyl-L-homocysteine + 4 H(+)</text>
        <dbReference type="Rhea" id="RHEA:19609"/>
        <dbReference type="Rhea" id="RHEA-COMP:10232"/>
        <dbReference type="Rhea" id="RHEA-COMP:10233"/>
        <dbReference type="ChEBI" id="CHEBI:15378"/>
        <dbReference type="ChEBI" id="CHEBI:57856"/>
        <dbReference type="ChEBI" id="CHEBI:59789"/>
        <dbReference type="ChEBI" id="CHEBI:74411"/>
        <dbReference type="ChEBI" id="CHEBI:74493"/>
        <dbReference type="EC" id="2.1.1.182"/>
    </reaction>
</comment>
<evidence type="ECO:0000259" key="9">
    <source>
        <dbReference type="SMART" id="SM00650"/>
    </source>
</evidence>
<feature type="binding site" evidence="7 8">
    <location>
        <position position="103"/>
    </location>
    <ligand>
        <name>S-adenosyl-L-methionine</name>
        <dbReference type="ChEBI" id="CHEBI:59789"/>
    </ligand>
</feature>
<keyword evidence="6 7" id="KW-0694">RNA-binding</keyword>
<evidence type="ECO:0000256" key="1">
    <source>
        <dbReference type="ARBA" id="ARBA00022490"/>
    </source>
</evidence>
<dbReference type="eggNOG" id="COG0030">
    <property type="taxonomic scope" value="Bacteria"/>
</dbReference>
<dbReference type="InterPro" id="IPR001737">
    <property type="entry name" value="KsgA/Erm"/>
</dbReference>
<dbReference type="Proteomes" id="UP000011547">
    <property type="component" value="Chromosome"/>
</dbReference>
<dbReference type="EC" id="2.1.1.182" evidence="7"/>
<dbReference type="InterPro" id="IPR029063">
    <property type="entry name" value="SAM-dependent_MTases_sf"/>
</dbReference>
<dbReference type="Gene3D" id="3.40.50.150">
    <property type="entry name" value="Vaccinia Virus protein VP39"/>
    <property type="match status" value="1"/>
</dbReference>
<protein>
    <recommendedName>
        <fullName evidence="7">Ribosomal RNA small subunit methyltransferase A</fullName>
        <ecNumber evidence="7">2.1.1.182</ecNumber>
    </recommendedName>
    <alternativeName>
        <fullName evidence="7">16S rRNA (adenine(1518)-N(6)/adenine(1519)-N(6))-dimethyltransferase</fullName>
    </alternativeName>
    <alternativeName>
        <fullName evidence="7">16S rRNA dimethyladenosine transferase</fullName>
    </alternativeName>
    <alternativeName>
        <fullName evidence="7">16S rRNA dimethylase</fullName>
    </alternativeName>
    <alternativeName>
        <fullName evidence="7">S-adenosylmethionine-6-N', N'-adenosyl(rRNA) dimethyltransferase</fullName>
    </alternativeName>
</protein>
<reference evidence="10 11" key="1">
    <citation type="journal article" date="2013" name="Genome Biol. Evol.">
        <title>Genome evolution and phylogenomic analysis of candidatus kinetoplastibacterium, the betaproteobacterial endosymbionts of strigomonas and angomonas.</title>
        <authorList>
            <person name="Alves J.M."/>
            <person name="Serrano M.G."/>
            <person name="Maia da Silva F."/>
            <person name="Voegtly L.J."/>
            <person name="Matveyev A.V."/>
            <person name="Teixeira M.M."/>
            <person name="Camargo E.P."/>
            <person name="Buck G.A."/>
        </authorList>
    </citation>
    <scope>NUCLEOTIDE SEQUENCE [LARGE SCALE GENOMIC DNA]</scope>
    <source>
        <strain evidence="10 11">TCC079E</strain>
    </source>
</reference>
<dbReference type="GO" id="GO:0003723">
    <property type="term" value="F:RNA binding"/>
    <property type="evidence" value="ECO:0007669"/>
    <property type="project" value="UniProtKB-UniRule"/>
</dbReference>
<dbReference type="InterPro" id="IPR020596">
    <property type="entry name" value="rRNA_Ade_Mease_Trfase_CS"/>
</dbReference>
<dbReference type="Pfam" id="PF00398">
    <property type="entry name" value="RrnaAD"/>
    <property type="match status" value="1"/>
</dbReference>
<feature type="binding site" evidence="7 8">
    <location>
        <position position="40"/>
    </location>
    <ligand>
        <name>S-adenosyl-L-methionine</name>
        <dbReference type="ChEBI" id="CHEBI:59789"/>
    </ligand>
</feature>
<dbReference type="PATRIC" id="fig|1208919.3.peg.103"/>
<comment type="function">
    <text evidence="7">Specifically dimethylates two adjacent adenosines (A1518 and A1519) in the loop of a conserved hairpin near the 3'-end of 16S rRNA in the 30S particle. May play a critical role in biogenesis of 30S subunits.</text>
</comment>
<organism evidence="10 11">
    <name type="scientific">Candidatus Kinetoplastidibacterium desouzai TCC079E</name>
    <dbReference type="NCBI Taxonomy" id="1208919"/>
    <lineage>
        <taxon>Bacteria</taxon>
        <taxon>Pseudomonadati</taxon>
        <taxon>Pseudomonadota</taxon>
        <taxon>Betaproteobacteria</taxon>
        <taxon>Candidatus Kinetoplastidibacterium</taxon>
    </lineage>
</organism>
<evidence type="ECO:0000256" key="6">
    <source>
        <dbReference type="ARBA" id="ARBA00022884"/>
    </source>
</evidence>
<dbReference type="GO" id="GO:0052908">
    <property type="term" value="F:16S rRNA (adenine(1518)-N(6)/adenine(1519)-N(6))-dimethyltransferase activity"/>
    <property type="evidence" value="ECO:0007669"/>
    <property type="project" value="UniProtKB-EC"/>
</dbReference>
<dbReference type="HOGENOM" id="CLU_041220_0_1_4"/>
<keyword evidence="5 7" id="KW-0949">S-adenosyl-L-methionine</keyword>
<dbReference type="Gene3D" id="1.10.8.100">
    <property type="entry name" value="Ribosomal RNA adenine dimethylase-like, domain 2"/>
    <property type="match status" value="1"/>
</dbReference>
<dbReference type="SUPFAM" id="SSF53335">
    <property type="entry name" value="S-adenosyl-L-methionine-dependent methyltransferases"/>
    <property type="match status" value="1"/>
</dbReference>
<dbReference type="STRING" id="1208919.CDSE_0326"/>
<dbReference type="InterPro" id="IPR020598">
    <property type="entry name" value="rRNA_Ade_methylase_Trfase_N"/>
</dbReference>
<dbReference type="AlphaFoldDB" id="M1LR80"/>
<dbReference type="InterPro" id="IPR011530">
    <property type="entry name" value="rRNA_adenine_dimethylase"/>
</dbReference>
<keyword evidence="11" id="KW-1185">Reference proteome</keyword>
<accession>M1LR80</accession>
<evidence type="ECO:0000256" key="8">
    <source>
        <dbReference type="PROSITE-ProRule" id="PRU01026"/>
    </source>
</evidence>
<dbReference type="GO" id="GO:0005829">
    <property type="term" value="C:cytosol"/>
    <property type="evidence" value="ECO:0007669"/>
    <property type="project" value="TreeGrafter"/>
</dbReference>
<dbReference type="RefSeq" id="WP_015396077.1">
    <property type="nucleotide sequence ID" value="NC_020294.1"/>
</dbReference>
<feature type="binding site" evidence="7 8">
    <location>
        <position position="85"/>
    </location>
    <ligand>
        <name>S-adenosyl-L-methionine</name>
        <dbReference type="ChEBI" id="CHEBI:59789"/>
    </ligand>
</feature>
<dbReference type="PANTHER" id="PTHR11727:SF7">
    <property type="entry name" value="DIMETHYLADENOSINE TRANSFERASE-RELATED"/>
    <property type="match status" value="1"/>
</dbReference>
<name>M1LR80_9PROT</name>
<proteinExistence type="inferred from homology"/>
<feature type="domain" description="Ribosomal RNA adenine methylase transferase N-terminal" evidence="9">
    <location>
        <begin position="20"/>
        <end position="188"/>
    </location>
</feature>
<dbReference type="SMART" id="SM00650">
    <property type="entry name" value="rADc"/>
    <property type="match status" value="1"/>
</dbReference>
<evidence type="ECO:0000313" key="11">
    <source>
        <dbReference type="Proteomes" id="UP000011547"/>
    </source>
</evidence>
<feature type="binding site" evidence="7 8">
    <location>
        <position position="61"/>
    </location>
    <ligand>
        <name>S-adenosyl-L-methionine</name>
        <dbReference type="ChEBI" id="CHEBI:59789"/>
    </ligand>
</feature>
<dbReference type="EMBL" id="CP003803">
    <property type="protein sequence ID" value="AGF46666.1"/>
    <property type="molecule type" value="Genomic_DNA"/>
</dbReference>
<feature type="binding site" evidence="7 8">
    <location>
        <position position="15"/>
    </location>
    <ligand>
        <name>S-adenosyl-L-methionine</name>
        <dbReference type="ChEBI" id="CHEBI:59789"/>
    </ligand>
</feature>
<dbReference type="NCBIfam" id="TIGR00755">
    <property type="entry name" value="ksgA"/>
    <property type="match status" value="1"/>
</dbReference>
<keyword evidence="2 7" id="KW-0698">rRNA processing</keyword>
<keyword evidence="3 7" id="KW-0489">Methyltransferase</keyword>
<evidence type="ECO:0000256" key="3">
    <source>
        <dbReference type="ARBA" id="ARBA00022603"/>
    </source>
</evidence>
<sequence length="260" mass="30132">MLLHKARKRFGQNFLIDNVIIDKILASFSPQAEDFVIEIGPGLSAITKPLSCLVNKLTCIEIDRDLVRVLKKKFDNCNVCIIEADALKFDFNQFNCKARVIGNLPYNISTQLLFRLMEFDEKIIDGYFMLQREVVERMISRPSSSNYGRLSVMLQERYKIEKLFDISPSSFNPEPKVFSSFVRLIPLSVDRIKPINYDLFSKVVSQSFSQKRKILSNSLGEWSNYIPWDKLNISPKSRAENISVHEFIEISDILYEYGFC</sequence>
<keyword evidence="1 7" id="KW-0963">Cytoplasm</keyword>
<dbReference type="PROSITE" id="PS01131">
    <property type="entry name" value="RRNA_A_DIMETH"/>
    <property type="match status" value="1"/>
</dbReference>
<dbReference type="HAMAP" id="MF_00607">
    <property type="entry name" value="16SrRNA_methyltr_A"/>
    <property type="match status" value="1"/>
</dbReference>
<evidence type="ECO:0000256" key="7">
    <source>
        <dbReference type="HAMAP-Rule" id="MF_00607"/>
    </source>
</evidence>
<evidence type="ECO:0000256" key="5">
    <source>
        <dbReference type="ARBA" id="ARBA00022691"/>
    </source>
</evidence>
<dbReference type="InterPro" id="IPR023165">
    <property type="entry name" value="rRNA_Ade_diMease-like_C"/>
</dbReference>
<comment type="similarity">
    <text evidence="7">Belongs to the class I-like SAM-binding methyltransferase superfamily. rRNA adenine N(6)-methyltransferase family. RsmA subfamily.</text>
</comment>
<keyword evidence="4 7" id="KW-0808">Transferase</keyword>
<evidence type="ECO:0000313" key="10">
    <source>
        <dbReference type="EMBL" id="AGF46666.1"/>
    </source>
</evidence>
<gene>
    <name evidence="7" type="primary">rsmA</name>
    <name evidence="7" type="synonym">ksgA</name>
    <name evidence="10" type="ORF">CDSE_0326</name>
</gene>
<evidence type="ECO:0000256" key="2">
    <source>
        <dbReference type="ARBA" id="ARBA00022552"/>
    </source>
</evidence>
<dbReference type="OrthoDB" id="9814755at2"/>
<dbReference type="PROSITE" id="PS51689">
    <property type="entry name" value="SAM_RNA_A_N6_MT"/>
    <property type="match status" value="1"/>
</dbReference>